<comment type="caution">
    <text evidence="2">The sequence shown here is derived from an EMBL/GenBank/DDBJ whole genome shotgun (WGS) entry which is preliminary data.</text>
</comment>
<dbReference type="AlphaFoldDB" id="A0AAD6Z0T3"/>
<feature type="transmembrane region" description="Helical" evidence="1">
    <location>
        <begin position="94"/>
        <end position="118"/>
    </location>
</feature>
<feature type="transmembrane region" description="Helical" evidence="1">
    <location>
        <begin position="179"/>
        <end position="199"/>
    </location>
</feature>
<keyword evidence="1" id="KW-0472">Membrane</keyword>
<feature type="transmembrane region" description="Helical" evidence="1">
    <location>
        <begin position="61"/>
        <end position="82"/>
    </location>
</feature>
<dbReference type="Gene3D" id="1.20.1070.10">
    <property type="entry name" value="Rhodopsin 7-helix transmembrane proteins"/>
    <property type="match status" value="1"/>
</dbReference>
<gene>
    <name evidence="2" type="ORF">DFH08DRAFT_904340</name>
</gene>
<keyword evidence="1" id="KW-1133">Transmembrane helix</keyword>
<dbReference type="Proteomes" id="UP001218218">
    <property type="component" value="Unassembled WGS sequence"/>
</dbReference>
<dbReference type="EMBL" id="JARIHO010000109">
    <property type="protein sequence ID" value="KAJ7302934.1"/>
    <property type="molecule type" value="Genomic_DNA"/>
</dbReference>
<feature type="transmembrane region" description="Helical" evidence="1">
    <location>
        <begin position="130"/>
        <end position="148"/>
    </location>
</feature>
<evidence type="ECO:0000313" key="3">
    <source>
        <dbReference type="Proteomes" id="UP001218218"/>
    </source>
</evidence>
<keyword evidence="3" id="KW-1185">Reference proteome</keyword>
<keyword evidence="1" id="KW-0812">Transmembrane</keyword>
<accession>A0AAD6Z0T3</accession>
<feature type="transmembrane region" description="Helical" evidence="1">
    <location>
        <begin position="22"/>
        <end position="49"/>
    </location>
</feature>
<name>A0AAD6Z0T3_9AGAR</name>
<protein>
    <submittedName>
        <fullName evidence="2">Uncharacterized protein</fullName>
    </submittedName>
</protein>
<reference evidence="2" key="1">
    <citation type="submission" date="2023-03" db="EMBL/GenBank/DDBJ databases">
        <title>Massive genome expansion in bonnet fungi (Mycena s.s.) driven by repeated elements and novel gene families across ecological guilds.</title>
        <authorList>
            <consortium name="Lawrence Berkeley National Laboratory"/>
            <person name="Harder C.B."/>
            <person name="Miyauchi S."/>
            <person name="Viragh M."/>
            <person name="Kuo A."/>
            <person name="Thoen E."/>
            <person name="Andreopoulos B."/>
            <person name="Lu D."/>
            <person name="Skrede I."/>
            <person name="Drula E."/>
            <person name="Henrissat B."/>
            <person name="Morin E."/>
            <person name="Kohler A."/>
            <person name="Barry K."/>
            <person name="LaButti K."/>
            <person name="Morin E."/>
            <person name="Salamov A."/>
            <person name="Lipzen A."/>
            <person name="Mereny Z."/>
            <person name="Hegedus B."/>
            <person name="Baldrian P."/>
            <person name="Stursova M."/>
            <person name="Weitz H."/>
            <person name="Taylor A."/>
            <person name="Grigoriev I.V."/>
            <person name="Nagy L.G."/>
            <person name="Martin F."/>
            <person name="Kauserud H."/>
        </authorList>
    </citation>
    <scope>NUCLEOTIDE SEQUENCE</scope>
    <source>
        <strain evidence="2">CBHHK002</strain>
    </source>
</reference>
<organism evidence="2 3">
    <name type="scientific">Mycena albidolilacea</name>
    <dbReference type="NCBI Taxonomy" id="1033008"/>
    <lineage>
        <taxon>Eukaryota</taxon>
        <taxon>Fungi</taxon>
        <taxon>Dikarya</taxon>
        <taxon>Basidiomycota</taxon>
        <taxon>Agaricomycotina</taxon>
        <taxon>Agaricomycetes</taxon>
        <taxon>Agaricomycetidae</taxon>
        <taxon>Agaricales</taxon>
        <taxon>Marasmiineae</taxon>
        <taxon>Mycenaceae</taxon>
        <taxon>Mycena</taxon>
    </lineage>
</organism>
<proteinExistence type="predicted"/>
<evidence type="ECO:0000256" key="1">
    <source>
        <dbReference type="SAM" id="Phobius"/>
    </source>
</evidence>
<evidence type="ECO:0000313" key="2">
    <source>
        <dbReference type="EMBL" id="KAJ7302934.1"/>
    </source>
</evidence>
<sequence length="393" mass="43240">MLVSLRARSESRSLDPRIYPRVILGLIIPGLGLSTALLALFGYATWNVVSRRYLDRVSFRLLTYALVAHLVFGVSFAMSSLAGYQDWRCSLLSFLTGSSLMFSSCIFFCMALNVPLVVVYKISGQAMEKCYVAGTTLISLICMVPPYASGNLGWDSVSKTCWFNGSDPASRFQGVLGTFWIIMAVGEIGAFLIIVGYLVMHELHLLWHPAHTHPSEGASSTILKFRNIILRIGLYPLMSCLLSTTTVGIDLYESQKYKMEDVKMTKLVSIANSSGRPLIYGLLAATDPSFIRALQVLRHPDTETETQLCRCSGCLSTIVEIPPETSFDDGEALDNDHVPQECMQGREGSAAPNSDLEVGKRWRFYFRHSTSGATASLSMCKPGSKAVDIVSHI</sequence>